<protein>
    <submittedName>
        <fullName evidence="1">Uncharacterized protein</fullName>
    </submittedName>
</protein>
<comment type="caution">
    <text evidence="1">The sequence shown here is derived from an EMBL/GenBank/DDBJ whole genome shotgun (WGS) entry which is preliminary data.</text>
</comment>
<name>A0A317CQU6_9ACTN</name>
<evidence type="ECO:0000313" key="2">
    <source>
        <dbReference type="Proteomes" id="UP000245410"/>
    </source>
</evidence>
<organism evidence="1 2">
    <name type="scientific">Micromonospora acroterricola</name>
    <dbReference type="NCBI Taxonomy" id="2202421"/>
    <lineage>
        <taxon>Bacteria</taxon>
        <taxon>Bacillati</taxon>
        <taxon>Actinomycetota</taxon>
        <taxon>Actinomycetes</taxon>
        <taxon>Micromonosporales</taxon>
        <taxon>Micromonosporaceae</taxon>
        <taxon>Micromonospora</taxon>
    </lineage>
</organism>
<evidence type="ECO:0000313" key="1">
    <source>
        <dbReference type="EMBL" id="PWR04931.1"/>
    </source>
</evidence>
<dbReference type="OrthoDB" id="3405033at2"/>
<accession>A0A317CQU6</accession>
<reference evidence="1 2" key="1">
    <citation type="submission" date="2018-05" db="EMBL/GenBank/DDBJ databases">
        <title>Micromonospora atacamensis sp. nov., a novel actinobacteria isolated from high altitude Atacama Desert soil.</title>
        <authorList>
            <person name="Carro L."/>
            <person name="Golinska P."/>
            <person name="Klenk H.-P."/>
            <person name="Goodfellow M."/>
        </authorList>
    </citation>
    <scope>NUCLEOTIDE SEQUENCE [LARGE SCALE GENOMIC DNA]</scope>
    <source>
        <strain evidence="1 2">5R2A7</strain>
    </source>
</reference>
<dbReference type="AlphaFoldDB" id="A0A317CQU6"/>
<gene>
    <name evidence="1" type="ORF">DKT68_29770</name>
</gene>
<keyword evidence="2" id="KW-1185">Reference proteome</keyword>
<sequence length="69" mass="7697">MTMEHPTGYLTALDAMNRHVNSARPNAPVQVERVRPALLAPTRRATASALRRLADRIQPRPLPTQPRCS</sequence>
<dbReference type="Proteomes" id="UP000245410">
    <property type="component" value="Unassembled WGS sequence"/>
</dbReference>
<dbReference type="EMBL" id="QGKR01000352">
    <property type="protein sequence ID" value="PWR04931.1"/>
    <property type="molecule type" value="Genomic_DNA"/>
</dbReference>
<proteinExistence type="predicted"/>